<dbReference type="GO" id="GO:0008023">
    <property type="term" value="C:transcription elongation factor complex"/>
    <property type="evidence" value="ECO:0007669"/>
    <property type="project" value="TreeGrafter"/>
</dbReference>
<keyword evidence="11" id="KW-0648">Protein biosynthesis</keyword>
<dbReference type="RefSeq" id="XP_004367898.1">
    <property type="nucleotide sequence ID" value="XM_004367841.1"/>
</dbReference>
<keyword evidence="5 10" id="KW-0863">Zinc-finger</keyword>
<keyword evidence="7 10" id="KW-0805">Transcription regulation</keyword>
<evidence type="ECO:0000256" key="3">
    <source>
        <dbReference type="ARBA" id="ARBA00009730"/>
    </source>
</evidence>
<dbReference type="InterPro" id="IPR007808">
    <property type="entry name" value="Elf1"/>
</dbReference>
<evidence type="ECO:0000256" key="10">
    <source>
        <dbReference type="RuleBase" id="RU364033"/>
    </source>
</evidence>
<accession>L8HKF8</accession>
<keyword evidence="6 10" id="KW-0862">Zinc</keyword>
<dbReference type="GO" id="GO:0008270">
    <property type="term" value="F:zinc ion binding"/>
    <property type="evidence" value="ECO:0007669"/>
    <property type="project" value="UniProtKB-KW"/>
</dbReference>
<keyword evidence="4 10" id="KW-0479">Metal-binding</keyword>
<dbReference type="GO" id="GO:0000993">
    <property type="term" value="F:RNA polymerase II complex binding"/>
    <property type="evidence" value="ECO:0007669"/>
    <property type="project" value="TreeGrafter"/>
</dbReference>
<evidence type="ECO:0000313" key="11">
    <source>
        <dbReference type="EMBL" id="ELR25143.1"/>
    </source>
</evidence>
<dbReference type="PANTHER" id="PTHR20934">
    <property type="entry name" value="TRANSCRIPTION ELONGATION FACTOR 1 HOMOLOG"/>
    <property type="match status" value="1"/>
</dbReference>
<dbReference type="GeneID" id="14926186"/>
<sequence length="81" mass="9380">MGKRKSRAKPVKRMEQKVPTTFDCPFCNHEKAVDCKIDKDTSIGSIRCRVCNESYQMITNYLSEPIDVYSEWIDQCEAANQ</sequence>
<keyword evidence="8 10" id="KW-0804">Transcription</keyword>
<organism evidence="11 12">
    <name type="scientific">Acanthamoeba castellanii (strain ATCC 30010 / Neff)</name>
    <dbReference type="NCBI Taxonomy" id="1257118"/>
    <lineage>
        <taxon>Eukaryota</taxon>
        <taxon>Amoebozoa</taxon>
        <taxon>Discosea</taxon>
        <taxon>Longamoebia</taxon>
        <taxon>Centramoebida</taxon>
        <taxon>Acanthamoebidae</taxon>
        <taxon>Acanthamoeba</taxon>
    </lineage>
</organism>
<dbReference type="OrthoDB" id="445983at2759"/>
<dbReference type="PANTHER" id="PTHR20934:SF0">
    <property type="entry name" value="TRANSCRIPTION ELONGATION FACTOR 1 HOMOLOG"/>
    <property type="match status" value="1"/>
</dbReference>
<dbReference type="OMA" id="CLDANKK"/>
<evidence type="ECO:0000256" key="5">
    <source>
        <dbReference type="ARBA" id="ARBA00022771"/>
    </source>
</evidence>
<keyword evidence="9 10" id="KW-0539">Nucleus</keyword>
<dbReference type="Pfam" id="PF05129">
    <property type="entry name" value="Zn_ribbon_Elf1"/>
    <property type="match status" value="1"/>
</dbReference>
<comment type="similarity">
    <text evidence="3 10">Belongs to the ELOF1 family.</text>
</comment>
<keyword evidence="12" id="KW-1185">Reference proteome</keyword>
<protein>
    <recommendedName>
        <fullName evidence="10">Transcription elongation factor 1 homolog</fullName>
    </recommendedName>
</protein>
<dbReference type="Proteomes" id="UP000011083">
    <property type="component" value="Unassembled WGS sequence"/>
</dbReference>
<comment type="function">
    <text evidence="1 10">Transcription elongation factor implicated in the maintenance of proper chromatin structure in actively transcribed regions.</text>
</comment>
<dbReference type="STRING" id="1257118.L8HKF8"/>
<name>L8HKF8_ACACF</name>
<gene>
    <name evidence="11" type="ORF">ACA1_288640</name>
</gene>
<evidence type="ECO:0000313" key="12">
    <source>
        <dbReference type="Proteomes" id="UP000011083"/>
    </source>
</evidence>
<dbReference type="EMBL" id="KB007805">
    <property type="protein sequence ID" value="ELR25143.1"/>
    <property type="molecule type" value="Genomic_DNA"/>
</dbReference>
<dbReference type="VEuPathDB" id="AmoebaDB:ACA1_288640"/>
<reference evidence="11 12" key="1">
    <citation type="journal article" date="2013" name="Genome Biol.">
        <title>Genome of Acanthamoeba castellanii highlights extensive lateral gene transfer and early evolution of tyrosine kinase signaling.</title>
        <authorList>
            <person name="Clarke M."/>
            <person name="Lohan A.J."/>
            <person name="Liu B."/>
            <person name="Lagkouvardos I."/>
            <person name="Roy S."/>
            <person name="Zafar N."/>
            <person name="Bertelli C."/>
            <person name="Schilde C."/>
            <person name="Kianianmomeni A."/>
            <person name="Burglin T.R."/>
            <person name="Frech C."/>
            <person name="Turcotte B."/>
            <person name="Kopec K.O."/>
            <person name="Synnott J.M."/>
            <person name="Choo C."/>
            <person name="Paponov I."/>
            <person name="Finkler A."/>
            <person name="Soon Heng Tan C."/>
            <person name="Hutchins A.P."/>
            <person name="Weinmeier T."/>
            <person name="Rattei T."/>
            <person name="Chu J.S."/>
            <person name="Gimenez G."/>
            <person name="Irimia M."/>
            <person name="Rigden D.J."/>
            <person name="Fitzpatrick D.A."/>
            <person name="Lorenzo-Morales J."/>
            <person name="Bateman A."/>
            <person name="Chiu C.H."/>
            <person name="Tang P."/>
            <person name="Hegemann P."/>
            <person name="Fromm H."/>
            <person name="Raoult D."/>
            <person name="Greub G."/>
            <person name="Miranda-Saavedra D."/>
            <person name="Chen N."/>
            <person name="Nash P."/>
            <person name="Ginger M.L."/>
            <person name="Horn M."/>
            <person name="Schaap P."/>
            <person name="Caler L."/>
            <person name="Loftus B."/>
        </authorList>
    </citation>
    <scope>NUCLEOTIDE SEQUENCE [LARGE SCALE GENOMIC DNA]</scope>
    <source>
        <strain evidence="11 12">Neff</strain>
    </source>
</reference>
<dbReference type="GO" id="GO:0003746">
    <property type="term" value="F:translation elongation factor activity"/>
    <property type="evidence" value="ECO:0007669"/>
    <property type="project" value="UniProtKB-KW"/>
</dbReference>
<dbReference type="Gene3D" id="2.20.25.190">
    <property type="match status" value="1"/>
</dbReference>
<proteinExistence type="inferred from homology"/>
<evidence type="ECO:0000256" key="1">
    <source>
        <dbReference type="ARBA" id="ARBA00003357"/>
    </source>
</evidence>
<evidence type="ECO:0000256" key="9">
    <source>
        <dbReference type="ARBA" id="ARBA00023242"/>
    </source>
</evidence>
<dbReference type="GO" id="GO:0006368">
    <property type="term" value="P:transcription elongation by RNA polymerase II"/>
    <property type="evidence" value="ECO:0007669"/>
    <property type="project" value="TreeGrafter"/>
</dbReference>
<evidence type="ECO:0000256" key="4">
    <source>
        <dbReference type="ARBA" id="ARBA00022723"/>
    </source>
</evidence>
<dbReference type="FunFam" id="2.20.25.190:FF:000001">
    <property type="entry name" value="Transcription elongation factor 1 homolog"/>
    <property type="match status" value="1"/>
</dbReference>
<dbReference type="SUPFAM" id="SSF57783">
    <property type="entry name" value="Zinc beta-ribbon"/>
    <property type="match status" value="1"/>
</dbReference>
<evidence type="ECO:0000256" key="6">
    <source>
        <dbReference type="ARBA" id="ARBA00022833"/>
    </source>
</evidence>
<dbReference type="KEGG" id="acan:ACA1_288640"/>
<comment type="subcellular location">
    <subcellularLocation>
        <location evidence="2 10">Nucleus</location>
    </subcellularLocation>
</comment>
<evidence type="ECO:0000256" key="7">
    <source>
        <dbReference type="ARBA" id="ARBA00023015"/>
    </source>
</evidence>
<keyword evidence="11" id="KW-0251">Elongation factor</keyword>
<evidence type="ECO:0000256" key="8">
    <source>
        <dbReference type="ARBA" id="ARBA00023163"/>
    </source>
</evidence>
<dbReference type="InterPro" id="IPR038567">
    <property type="entry name" value="T_Elf1_sf"/>
</dbReference>
<evidence type="ECO:0000256" key="2">
    <source>
        <dbReference type="ARBA" id="ARBA00004123"/>
    </source>
</evidence>
<dbReference type="AlphaFoldDB" id="L8HKF8"/>